<keyword evidence="3" id="KW-0507">mRNA processing</keyword>
<keyword evidence="5" id="KW-0539">Nucleus</keyword>
<dbReference type="InterPro" id="IPR026736">
    <property type="entry name" value="Virilizer"/>
</dbReference>
<evidence type="ECO:0000256" key="2">
    <source>
        <dbReference type="ARBA" id="ARBA00008371"/>
    </source>
</evidence>
<feature type="region of interest" description="Disordered" evidence="6">
    <location>
        <begin position="126"/>
        <end position="150"/>
    </location>
</feature>
<dbReference type="InterPro" id="IPR031801">
    <property type="entry name" value="VIR_N"/>
</dbReference>
<evidence type="ECO:0000256" key="5">
    <source>
        <dbReference type="ARBA" id="ARBA00023242"/>
    </source>
</evidence>
<sequence>EVNLDLVQFPKPVFIGEVRIIPLGARVQADFPGGVRLGATNPSQFKIEFFVNDLSKPGASTFESLGAIDYNQNGNIHLECSHFQIPTDGLVLRGWYSTITLAVYGALTKSVVSAVEAVGASSGVGTGPGVGAAQDPRPPPPAPGGPGMATAKWVQQHAQVSLV</sequence>
<dbReference type="PANTHER" id="PTHR23185">
    <property type="entry name" value="PROTEIN VIRILIZER HOMOLOG"/>
    <property type="match status" value="1"/>
</dbReference>
<evidence type="ECO:0000256" key="1">
    <source>
        <dbReference type="ARBA" id="ARBA00004123"/>
    </source>
</evidence>
<dbReference type="GO" id="GO:0008380">
    <property type="term" value="P:RNA splicing"/>
    <property type="evidence" value="ECO:0007669"/>
    <property type="project" value="UniProtKB-KW"/>
</dbReference>
<organism evidence="8 9">
    <name type="scientific">Ranatra chinensis</name>
    <dbReference type="NCBI Taxonomy" id="642074"/>
    <lineage>
        <taxon>Eukaryota</taxon>
        <taxon>Metazoa</taxon>
        <taxon>Ecdysozoa</taxon>
        <taxon>Arthropoda</taxon>
        <taxon>Hexapoda</taxon>
        <taxon>Insecta</taxon>
        <taxon>Pterygota</taxon>
        <taxon>Neoptera</taxon>
        <taxon>Paraneoptera</taxon>
        <taxon>Hemiptera</taxon>
        <taxon>Heteroptera</taxon>
        <taxon>Panheteroptera</taxon>
        <taxon>Nepomorpha</taxon>
        <taxon>Nepidae</taxon>
        <taxon>Ranatrinae</taxon>
        <taxon>Ranatra</taxon>
    </lineage>
</organism>
<feature type="non-terminal residue" evidence="8">
    <location>
        <position position="1"/>
    </location>
</feature>
<comment type="similarity">
    <text evidence="2">Belongs to the vir family.</text>
</comment>
<evidence type="ECO:0000256" key="4">
    <source>
        <dbReference type="ARBA" id="ARBA00023187"/>
    </source>
</evidence>
<comment type="caution">
    <text evidence="8">The sequence shown here is derived from an EMBL/GenBank/DDBJ whole genome shotgun (WGS) entry which is preliminary data.</text>
</comment>
<reference evidence="8 9" key="1">
    <citation type="submission" date="2024-07" db="EMBL/GenBank/DDBJ databases">
        <title>Chromosome-level genome assembly of the water stick insect Ranatra chinensis (Heteroptera: Nepidae).</title>
        <authorList>
            <person name="Liu X."/>
        </authorList>
    </citation>
    <scope>NUCLEOTIDE SEQUENCE [LARGE SCALE GENOMIC DNA]</scope>
    <source>
        <strain evidence="8">Cailab_2021Rc</strain>
        <tissue evidence="8">Muscle</tissue>
    </source>
</reference>
<dbReference type="GO" id="GO:0006397">
    <property type="term" value="P:mRNA processing"/>
    <property type="evidence" value="ECO:0007669"/>
    <property type="project" value="UniProtKB-KW"/>
</dbReference>
<dbReference type="PANTHER" id="PTHR23185:SF0">
    <property type="entry name" value="PROTEIN VIRILIZER HOMOLOG"/>
    <property type="match status" value="1"/>
</dbReference>
<proteinExistence type="inferred from homology"/>
<gene>
    <name evidence="8" type="ORF">AAG570_013438</name>
</gene>
<evidence type="ECO:0000256" key="6">
    <source>
        <dbReference type="SAM" id="MobiDB-lite"/>
    </source>
</evidence>
<name>A0ABD0YCV1_9HEMI</name>
<dbReference type="EMBL" id="JBFDAA010000009">
    <property type="protein sequence ID" value="KAL1128904.1"/>
    <property type="molecule type" value="Genomic_DNA"/>
</dbReference>
<keyword evidence="9" id="KW-1185">Reference proteome</keyword>
<dbReference type="AlphaFoldDB" id="A0ABD0YCV1"/>
<feature type="domain" description="Virilizer N-terminal" evidence="7">
    <location>
        <begin position="1"/>
        <end position="113"/>
    </location>
</feature>
<accession>A0ABD0YCV1</accession>
<evidence type="ECO:0000256" key="3">
    <source>
        <dbReference type="ARBA" id="ARBA00022664"/>
    </source>
</evidence>
<evidence type="ECO:0000313" key="9">
    <source>
        <dbReference type="Proteomes" id="UP001558652"/>
    </source>
</evidence>
<keyword evidence="4" id="KW-0508">mRNA splicing</keyword>
<evidence type="ECO:0000259" key="7">
    <source>
        <dbReference type="Pfam" id="PF15912"/>
    </source>
</evidence>
<protein>
    <recommendedName>
        <fullName evidence="7">Virilizer N-terminal domain-containing protein</fullName>
    </recommendedName>
</protein>
<dbReference type="Pfam" id="PF15912">
    <property type="entry name" value="VIR_N"/>
    <property type="match status" value="1"/>
</dbReference>
<dbReference type="GO" id="GO:0005634">
    <property type="term" value="C:nucleus"/>
    <property type="evidence" value="ECO:0007669"/>
    <property type="project" value="UniProtKB-SubCell"/>
</dbReference>
<dbReference type="Proteomes" id="UP001558652">
    <property type="component" value="Unassembled WGS sequence"/>
</dbReference>
<evidence type="ECO:0000313" key="8">
    <source>
        <dbReference type="EMBL" id="KAL1128904.1"/>
    </source>
</evidence>
<comment type="subcellular location">
    <subcellularLocation>
        <location evidence="1">Nucleus</location>
    </subcellularLocation>
</comment>